<accession>A0A6N9HJF6</accession>
<reference evidence="2 3" key="1">
    <citation type="submission" date="2019-12" db="EMBL/GenBank/DDBJ databases">
        <title>Novel species isolated from a subtropical stream in China.</title>
        <authorList>
            <person name="Lu H."/>
        </authorList>
    </citation>
    <scope>NUCLEOTIDE SEQUENCE [LARGE SCALE GENOMIC DNA]</scope>
    <source>
        <strain evidence="2 3">DS3</strain>
    </source>
</reference>
<dbReference type="EMBL" id="WWCJ01000011">
    <property type="protein sequence ID" value="MYN03718.1"/>
    <property type="molecule type" value="Genomic_DNA"/>
</dbReference>
<dbReference type="Gene3D" id="3.30.1870.10">
    <property type="entry name" value="EreA-like, domain 2"/>
    <property type="match status" value="1"/>
</dbReference>
<evidence type="ECO:0008006" key="4">
    <source>
        <dbReference type="Google" id="ProtNLM"/>
    </source>
</evidence>
<protein>
    <recommendedName>
        <fullName evidence="4">Erythromycin esterase family protein</fullName>
    </recommendedName>
</protein>
<proteinExistence type="predicted"/>
<dbReference type="GO" id="GO:0046677">
    <property type="term" value="P:response to antibiotic"/>
    <property type="evidence" value="ECO:0007669"/>
    <property type="project" value="InterPro"/>
</dbReference>
<dbReference type="CDD" id="cd14728">
    <property type="entry name" value="Ere-like"/>
    <property type="match status" value="1"/>
</dbReference>
<dbReference type="AlphaFoldDB" id="A0A6N9HJF6"/>
<dbReference type="RefSeq" id="WP_161026690.1">
    <property type="nucleotide sequence ID" value="NZ_WWCJ01000011.1"/>
</dbReference>
<gene>
    <name evidence="2" type="ORF">GTP41_16620</name>
</gene>
<feature type="chain" id="PRO_5027073322" description="Erythromycin esterase family protein" evidence="1">
    <location>
        <begin position="23"/>
        <end position="403"/>
    </location>
</feature>
<dbReference type="Pfam" id="PF05139">
    <property type="entry name" value="Erythro_esteras"/>
    <property type="match status" value="1"/>
</dbReference>
<evidence type="ECO:0000313" key="3">
    <source>
        <dbReference type="Proteomes" id="UP000448575"/>
    </source>
</evidence>
<dbReference type="InterPro" id="IPR052036">
    <property type="entry name" value="Hydrolase/PRTase-associated"/>
</dbReference>
<keyword evidence="1" id="KW-0732">Signal</keyword>
<comment type="caution">
    <text evidence="2">The sequence shown here is derived from an EMBL/GenBank/DDBJ whole genome shotgun (WGS) entry which is preliminary data.</text>
</comment>
<dbReference type="Proteomes" id="UP000448575">
    <property type="component" value="Unassembled WGS sequence"/>
</dbReference>
<dbReference type="Gene3D" id="3.40.1660.10">
    <property type="entry name" value="EreA-like (biosynthetic domain)"/>
    <property type="match status" value="1"/>
</dbReference>
<dbReference type="PANTHER" id="PTHR31299">
    <property type="entry name" value="ESTERASE, PUTATIVE (AFU_ORTHOLOGUE AFUA_1G05850)-RELATED"/>
    <property type="match status" value="1"/>
</dbReference>
<feature type="signal peptide" evidence="1">
    <location>
        <begin position="1"/>
        <end position="22"/>
    </location>
</feature>
<dbReference type="SUPFAM" id="SSF159501">
    <property type="entry name" value="EreA/ChaN-like"/>
    <property type="match status" value="1"/>
</dbReference>
<dbReference type="Gene3D" id="1.20.1440.30">
    <property type="entry name" value="Biosynthetic Protein domain"/>
    <property type="match status" value="1"/>
</dbReference>
<name>A0A6N9HJF6_9BURK</name>
<evidence type="ECO:0000313" key="2">
    <source>
        <dbReference type="EMBL" id="MYN03718.1"/>
    </source>
</evidence>
<organism evidence="2 3">
    <name type="scientific">Pseudoduganella guangdongensis</name>
    <dbReference type="NCBI Taxonomy" id="2692179"/>
    <lineage>
        <taxon>Bacteria</taxon>
        <taxon>Pseudomonadati</taxon>
        <taxon>Pseudomonadota</taxon>
        <taxon>Betaproteobacteria</taxon>
        <taxon>Burkholderiales</taxon>
        <taxon>Oxalobacteraceae</taxon>
        <taxon>Telluria group</taxon>
        <taxon>Pseudoduganella</taxon>
    </lineage>
</organism>
<dbReference type="InterPro" id="IPR007815">
    <property type="entry name" value="Emycin_Estase"/>
</dbReference>
<dbReference type="PANTHER" id="PTHR31299:SF0">
    <property type="entry name" value="ESTERASE, PUTATIVE (AFU_ORTHOLOGUE AFUA_1G05850)-RELATED"/>
    <property type="match status" value="1"/>
</dbReference>
<evidence type="ECO:0000256" key="1">
    <source>
        <dbReference type="SAM" id="SignalP"/>
    </source>
</evidence>
<keyword evidence="3" id="KW-1185">Reference proteome</keyword>
<sequence length="403" mass="44082">MVIGKFVAACACALALAAPACAAPGKVWPIAGVEPDLEDFSDLKPLAQAIGNARVVALGEQTHGGREEYLLKARVLKFLHQEMGFDVLLLESGFYDIARLAQRVEQGEKLDDVAPGNVFFMYARTAEGRGMLQYFDRQRAAGKPLALGGIDAQHTGELSRTELLPRLRSHLLQAAPALANGAGWEHYAGLAQPLLEMRRTPPAAPQQAAFSQHSGALKDALCKTEAAPVAYSGNAFWCQVVKSVEAQAASYWSADHDYQRDNQMGDNAIWLAERMYPGRKVVIWAHTVHVARGFQRTPRNLQAGEVMHRRWGPDYKVVQFSGAGGEILDFATMKPLPLPAIPADSLEATLAKEKYEVLGLSPGAPVLQPQFSYEYLVQPGAELGVNWDVLLFIRKITPVRMAR</sequence>